<dbReference type="Proteomes" id="UP000501325">
    <property type="component" value="Chromosome"/>
</dbReference>
<dbReference type="PANTHER" id="PTHR43798:SF33">
    <property type="entry name" value="HYDROLASE, PUTATIVE (AFU_ORTHOLOGUE AFUA_2G14860)-RELATED"/>
    <property type="match status" value="1"/>
</dbReference>
<evidence type="ECO:0000259" key="1">
    <source>
        <dbReference type="Pfam" id="PF12697"/>
    </source>
</evidence>
<keyword evidence="2" id="KW-0378">Hydrolase</keyword>
<dbReference type="InterPro" id="IPR050266">
    <property type="entry name" value="AB_hydrolase_sf"/>
</dbReference>
<reference evidence="2 3" key="1">
    <citation type="submission" date="2020-01" db="EMBL/GenBank/DDBJ databases">
        <authorList>
            <person name="Wang S."/>
        </authorList>
    </citation>
    <scope>NUCLEOTIDE SEQUENCE [LARGE SCALE GENOMIC DNA]</scope>
    <source>
        <strain evidence="2 3">D151-2-6</strain>
    </source>
</reference>
<protein>
    <submittedName>
        <fullName evidence="2">Alpha/beta hydrolase</fullName>
    </submittedName>
</protein>
<dbReference type="SUPFAM" id="SSF53474">
    <property type="entry name" value="alpha/beta-Hydrolases"/>
    <property type="match status" value="1"/>
</dbReference>
<feature type="domain" description="AB hydrolase-1" evidence="1">
    <location>
        <begin position="41"/>
        <end position="291"/>
    </location>
</feature>
<dbReference type="AlphaFoldDB" id="A0AB37E7R5"/>
<dbReference type="KEGG" id="bmed:GYM46_09905"/>
<dbReference type="EMBL" id="CP048751">
    <property type="protein sequence ID" value="QIH73237.1"/>
    <property type="molecule type" value="Genomic_DNA"/>
</dbReference>
<dbReference type="Pfam" id="PF12697">
    <property type="entry name" value="Abhydrolase_6"/>
    <property type="match status" value="1"/>
</dbReference>
<dbReference type="PANTHER" id="PTHR43798">
    <property type="entry name" value="MONOACYLGLYCEROL LIPASE"/>
    <property type="match status" value="1"/>
</dbReference>
<name>A0AB37E7R5_9CAUL</name>
<dbReference type="Gene3D" id="3.40.50.1820">
    <property type="entry name" value="alpha/beta hydrolase"/>
    <property type="match status" value="1"/>
</dbReference>
<gene>
    <name evidence="2" type="ORF">GYM46_09905</name>
</gene>
<evidence type="ECO:0000313" key="2">
    <source>
        <dbReference type="EMBL" id="QIH73237.1"/>
    </source>
</evidence>
<sequence length="298" mass="32558">MIMDAALMSPPRRLSVPINNHWGAGRMSVMDFGDPKRPVDLIFSHANGFNAATYRSLLSPLSASLRIWAPDLRGHGGSDLPVFARPKSSWLDHRDDILALIEAIDGPPVVLAGHSMGGTASLLAAAERPDRVSSLVLFDPVIWRRAAVFAFNLPFAHRLMKDIPIARATRRRRPVFDSREQAMAAYRGRGAFKGWPDRVLADYLSEGLIETSDGLTLTATPVWEAANYAAQAHDPWRALRRYPGPIHILKAEHGALTHVPVAPRGLPNVTVEVVAGGGHLFPMTHADVTRDALFEAAV</sequence>
<dbReference type="GO" id="GO:0016787">
    <property type="term" value="F:hydrolase activity"/>
    <property type="evidence" value="ECO:0007669"/>
    <property type="project" value="UniProtKB-KW"/>
</dbReference>
<dbReference type="InterPro" id="IPR000073">
    <property type="entry name" value="AB_hydrolase_1"/>
</dbReference>
<evidence type="ECO:0000313" key="3">
    <source>
        <dbReference type="Proteomes" id="UP000501325"/>
    </source>
</evidence>
<accession>A0AB37E7R5</accession>
<dbReference type="PRINTS" id="PR00111">
    <property type="entry name" value="ABHYDROLASE"/>
</dbReference>
<dbReference type="GO" id="GO:0016020">
    <property type="term" value="C:membrane"/>
    <property type="evidence" value="ECO:0007669"/>
    <property type="project" value="TreeGrafter"/>
</dbReference>
<dbReference type="InterPro" id="IPR029058">
    <property type="entry name" value="AB_hydrolase_fold"/>
</dbReference>
<organism evidence="2 3">
    <name type="scientific">Brevundimonas mediterranea</name>
    <dbReference type="NCBI Taxonomy" id="74329"/>
    <lineage>
        <taxon>Bacteria</taxon>
        <taxon>Pseudomonadati</taxon>
        <taxon>Pseudomonadota</taxon>
        <taxon>Alphaproteobacteria</taxon>
        <taxon>Caulobacterales</taxon>
        <taxon>Caulobacteraceae</taxon>
        <taxon>Brevundimonas</taxon>
    </lineage>
</organism>
<proteinExistence type="predicted"/>